<organism evidence="1">
    <name type="scientific">Spodoptera frugiperda</name>
    <name type="common">Fall armyworm</name>
    <dbReference type="NCBI Taxonomy" id="7108"/>
    <lineage>
        <taxon>Eukaryota</taxon>
        <taxon>Metazoa</taxon>
        <taxon>Ecdysozoa</taxon>
        <taxon>Arthropoda</taxon>
        <taxon>Hexapoda</taxon>
        <taxon>Insecta</taxon>
        <taxon>Pterygota</taxon>
        <taxon>Neoptera</taxon>
        <taxon>Endopterygota</taxon>
        <taxon>Lepidoptera</taxon>
        <taxon>Glossata</taxon>
        <taxon>Ditrysia</taxon>
        <taxon>Noctuoidea</taxon>
        <taxon>Noctuidae</taxon>
        <taxon>Amphipyrinae</taxon>
        <taxon>Spodoptera</taxon>
    </lineage>
</organism>
<protein>
    <submittedName>
        <fullName evidence="1">SFRICE_008740</fullName>
    </submittedName>
</protein>
<name>A0A2H1VKS9_SPOFR</name>
<reference evidence="1" key="1">
    <citation type="submission" date="2016-07" db="EMBL/GenBank/DDBJ databases">
        <authorList>
            <person name="Bretaudeau A."/>
        </authorList>
    </citation>
    <scope>NUCLEOTIDE SEQUENCE</scope>
    <source>
        <strain evidence="1">Rice</strain>
        <tissue evidence="1">Whole body</tissue>
    </source>
</reference>
<gene>
    <name evidence="1" type="ORF">SFRICE_008740</name>
</gene>
<evidence type="ECO:0000313" key="1">
    <source>
        <dbReference type="EMBL" id="SOQ41427.1"/>
    </source>
</evidence>
<accession>A0A2H1VKS9</accession>
<dbReference type="AlphaFoldDB" id="A0A2H1VKS9"/>
<dbReference type="EMBL" id="ODYU01003099">
    <property type="protein sequence ID" value="SOQ41427.1"/>
    <property type="molecule type" value="Genomic_DNA"/>
</dbReference>
<proteinExistence type="predicted"/>
<sequence length="129" mass="14370">MYTHYSPFLLRATTTTFSKNRNKTSSTMTDLGIQAETSYPAVALATIRPTRRNTKLSTSINNQTGENRPMTSLVLGEARGSVRLLLTNNHPVPTAAFRTRAPVNPLGSPQLWIKSPTCIEQARYKIMFL</sequence>